<dbReference type="CDD" id="cd02440">
    <property type="entry name" value="AdoMet_MTases"/>
    <property type="match status" value="1"/>
</dbReference>
<evidence type="ECO:0000313" key="2">
    <source>
        <dbReference type="EMBL" id="CCX13123.1"/>
    </source>
</evidence>
<dbReference type="EMBL" id="HF935779">
    <property type="protein sequence ID" value="CCX13123.1"/>
    <property type="molecule type" value="Genomic_DNA"/>
</dbReference>
<dbReference type="SUPFAM" id="SSF53335">
    <property type="entry name" value="S-adenosyl-L-methionine-dependent methyltransferases"/>
    <property type="match status" value="1"/>
</dbReference>
<feature type="region of interest" description="Disordered" evidence="1">
    <location>
        <begin position="1"/>
        <end position="25"/>
    </location>
</feature>
<accession>U4L7J5</accession>
<dbReference type="InterPro" id="IPR029063">
    <property type="entry name" value="SAM-dependent_MTases_sf"/>
</dbReference>
<reference evidence="2 3" key="1">
    <citation type="journal article" date="2013" name="PLoS Genet.">
        <title>The genome and development-dependent transcriptomes of Pyronema confluens: a window into fungal evolution.</title>
        <authorList>
            <person name="Traeger S."/>
            <person name="Altegoer F."/>
            <person name="Freitag M."/>
            <person name="Gabaldon T."/>
            <person name="Kempken F."/>
            <person name="Kumar A."/>
            <person name="Marcet-Houben M."/>
            <person name="Poggeler S."/>
            <person name="Stajich J.E."/>
            <person name="Nowrousian M."/>
        </authorList>
    </citation>
    <scope>NUCLEOTIDE SEQUENCE [LARGE SCALE GENOMIC DNA]</scope>
    <source>
        <strain evidence="3">CBS 100304</strain>
        <tissue evidence="2">Vegetative mycelium</tissue>
    </source>
</reference>
<proteinExistence type="predicted"/>
<dbReference type="AlphaFoldDB" id="U4L7J5"/>
<dbReference type="PANTHER" id="PTHR43591">
    <property type="entry name" value="METHYLTRANSFERASE"/>
    <property type="match status" value="1"/>
</dbReference>
<organism evidence="2 3">
    <name type="scientific">Pyronema omphalodes (strain CBS 100304)</name>
    <name type="common">Pyronema confluens</name>
    <dbReference type="NCBI Taxonomy" id="1076935"/>
    <lineage>
        <taxon>Eukaryota</taxon>
        <taxon>Fungi</taxon>
        <taxon>Dikarya</taxon>
        <taxon>Ascomycota</taxon>
        <taxon>Pezizomycotina</taxon>
        <taxon>Pezizomycetes</taxon>
        <taxon>Pezizales</taxon>
        <taxon>Pyronemataceae</taxon>
        <taxon>Pyronema</taxon>
    </lineage>
</organism>
<dbReference type="OMA" id="FDQPRRT"/>
<sequence length="328" mass="37079">MSIEVDPTVLAQPEHEDYDSSGYDTSTASLTSSIHTYLFENGRRYHSYYGTDKYLLPTDETEQDRLDLHHEIMRLAWSNKLHGAPLSEPHRILDIGTGTGIWAIDMADAYPMAEVIGTDLSPIQPSWVPANCRFQVDDATIDWTFQDNSFDFIHGRNISQGVSDWDHLTSEMMRCTVPGGYVELNENAITVQCDDGSMKPDNPMKVYVDNLRASLVKSGRPPMDIDFMKNALEKAGFEDVQALQVKEPVGPWPKDPRLKRVGAMVLLHTDTIFESYGMAAFTRILNMEPEAAKAICDGARLSARNKNYHMYSFYYRVYGRKPEDTTGN</sequence>
<protein>
    <submittedName>
        <fullName evidence="2">Similar to Demethylmenaquinone methyltransferase acc. no. Q9RRT0</fullName>
    </submittedName>
</protein>
<evidence type="ECO:0000256" key="1">
    <source>
        <dbReference type="SAM" id="MobiDB-lite"/>
    </source>
</evidence>
<evidence type="ECO:0000313" key="3">
    <source>
        <dbReference type="Proteomes" id="UP000018144"/>
    </source>
</evidence>
<gene>
    <name evidence="2" type="ORF">PCON_12716</name>
</gene>
<dbReference type="eggNOG" id="ENOG502S6PS">
    <property type="taxonomic scope" value="Eukaryota"/>
</dbReference>
<keyword evidence="2" id="KW-0808">Transferase</keyword>
<dbReference type="Pfam" id="PF13489">
    <property type="entry name" value="Methyltransf_23"/>
    <property type="match status" value="1"/>
</dbReference>
<dbReference type="STRING" id="1076935.U4L7J5"/>
<dbReference type="Proteomes" id="UP000018144">
    <property type="component" value="Unassembled WGS sequence"/>
</dbReference>
<dbReference type="GO" id="GO:0032259">
    <property type="term" value="P:methylation"/>
    <property type="evidence" value="ECO:0007669"/>
    <property type="project" value="UniProtKB-KW"/>
</dbReference>
<dbReference type="Gene3D" id="3.40.50.150">
    <property type="entry name" value="Vaccinia Virus protein VP39"/>
    <property type="match status" value="1"/>
</dbReference>
<dbReference type="OrthoDB" id="2013972at2759"/>
<keyword evidence="3" id="KW-1185">Reference proteome</keyword>
<dbReference type="GO" id="GO:0008168">
    <property type="term" value="F:methyltransferase activity"/>
    <property type="evidence" value="ECO:0007669"/>
    <property type="project" value="UniProtKB-KW"/>
</dbReference>
<dbReference type="PANTHER" id="PTHR43591:SF24">
    <property type="entry name" value="2-METHOXY-6-POLYPRENYL-1,4-BENZOQUINOL METHYLASE, MITOCHONDRIAL"/>
    <property type="match status" value="1"/>
</dbReference>
<name>U4L7J5_PYROM</name>
<keyword evidence="2" id="KW-0489">Methyltransferase</keyword>